<dbReference type="Pfam" id="PF00353">
    <property type="entry name" value="HemolysinCabind"/>
    <property type="match status" value="3"/>
</dbReference>
<dbReference type="PANTHER" id="PTHR38340:SF1">
    <property type="entry name" value="S-LAYER PROTEIN"/>
    <property type="match status" value="1"/>
</dbReference>
<dbReference type="InterPro" id="IPR011049">
    <property type="entry name" value="Serralysin-like_metalloprot_C"/>
</dbReference>
<dbReference type="RefSeq" id="WP_054465857.1">
    <property type="nucleotide sequence ID" value="NZ_CP159837.1"/>
</dbReference>
<accession>A0AAU8JGB5</accession>
<dbReference type="Gene3D" id="2.40.50.200">
    <property type="entry name" value="Bacterial OB-fold"/>
    <property type="match status" value="1"/>
</dbReference>
<dbReference type="GO" id="GO:0005576">
    <property type="term" value="C:extracellular region"/>
    <property type="evidence" value="ECO:0007669"/>
    <property type="project" value="UniProtKB-SubCell"/>
</dbReference>
<sequence length="293" mass="31144">MATNIGGLPVREDVIVTIAGTVAGFREDEFLLQDSTGQIWVEPNAGSWNSLNLNIGDQVTVVGDRDDLEDFDAISITRSNSPVTLPFSWENQNLNSGQQGTLEHDLIFGDEINPNTINGNDGNDNIFGGENNDIISGNRGKDLLTGNSGNDILFGGKDDDTLTGNRGQDMLFGNLGNDILFGGKDSDFLDGGEGNDILSGDMGQDFLTGGPGNDIFVLSTATAAADFQTADRILDFESGLDRIQLTPGLTFADLSLEAMELGTAIRVTQSNQVLGIVDNFNPGMLSTNNFLLG</sequence>
<gene>
    <name evidence="4" type="ORF">ABWT76_001131</name>
</gene>
<dbReference type="InterPro" id="IPR005220">
    <property type="entry name" value="CarO-like"/>
</dbReference>
<dbReference type="InterPro" id="IPR018511">
    <property type="entry name" value="Hemolysin-typ_Ca-bd_CS"/>
</dbReference>
<organism evidence="4">
    <name type="scientific">Planktothricoides raciborskii GIHE-MW2</name>
    <dbReference type="NCBI Taxonomy" id="2792601"/>
    <lineage>
        <taxon>Bacteria</taxon>
        <taxon>Bacillati</taxon>
        <taxon>Cyanobacteriota</taxon>
        <taxon>Cyanophyceae</taxon>
        <taxon>Oscillatoriophycideae</taxon>
        <taxon>Oscillatoriales</taxon>
        <taxon>Oscillatoriaceae</taxon>
        <taxon>Planktothricoides</taxon>
    </lineage>
</organism>
<dbReference type="InterPro" id="IPR036700">
    <property type="entry name" value="BOBF_sf"/>
</dbReference>
<dbReference type="EMBL" id="CP159837">
    <property type="protein sequence ID" value="XCM38294.1"/>
    <property type="molecule type" value="Genomic_DNA"/>
</dbReference>
<name>A0AAU8JGB5_9CYAN</name>
<dbReference type="AlphaFoldDB" id="A0AAU8JGB5"/>
<evidence type="ECO:0000256" key="2">
    <source>
        <dbReference type="ARBA" id="ARBA00022525"/>
    </source>
</evidence>
<evidence type="ECO:0000256" key="1">
    <source>
        <dbReference type="ARBA" id="ARBA00004613"/>
    </source>
</evidence>
<dbReference type="PANTHER" id="PTHR38340">
    <property type="entry name" value="S-LAYER PROTEIN"/>
    <property type="match status" value="1"/>
</dbReference>
<dbReference type="Pfam" id="PF04076">
    <property type="entry name" value="BOF"/>
    <property type="match status" value="1"/>
</dbReference>
<dbReference type="PRINTS" id="PR00313">
    <property type="entry name" value="CABNDNGRPT"/>
</dbReference>
<keyword evidence="3" id="KW-0732">Signal</keyword>
<dbReference type="SUPFAM" id="SSF51120">
    <property type="entry name" value="beta-Roll"/>
    <property type="match status" value="2"/>
</dbReference>
<evidence type="ECO:0000313" key="4">
    <source>
        <dbReference type="EMBL" id="XCM38294.1"/>
    </source>
</evidence>
<dbReference type="PROSITE" id="PS00330">
    <property type="entry name" value="HEMOLYSIN_CALCIUM"/>
    <property type="match status" value="1"/>
</dbReference>
<keyword evidence="2" id="KW-0964">Secreted</keyword>
<dbReference type="GO" id="GO:0005509">
    <property type="term" value="F:calcium ion binding"/>
    <property type="evidence" value="ECO:0007669"/>
    <property type="project" value="InterPro"/>
</dbReference>
<proteinExistence type="predicted"/>
<dbReference type="InterPro" id="IPR050557">
    <property type="entry name" value="RTX_toxin/Mannuronan_C5-epim"/>
</dbReference>
<dbReference type="SUPFAM" id="SSF101756">
    <property type="entry name" value="Hypothetical protein YgiW"/>
    <property type="match status" value="1"/>
</dbReference>
<protein>
    <recommendedName>
        <fullName evidence="5">Calcium-binding protein</fullName>
    </recommendedName>
</protein>
<comment type="subcellular location">
    <subcellularLocation>
        <location evidence="1">Secreted</location>
    </subcellularLocation>
</comment>
<dbReference type="InterPro" id="IPR001343">
    <property type="entry name" value="Hemolysn_Ca-bd"/>
</dbReference>
<dbReference type="Gene3D" id="2.150.10.10">
    <property type="entry name" value="Serralysin-like metalloprotease, C-terminal"/>
    <property type="match status" value="2"/>
</dbReference>
<reference evidence="4" key="1">
    <citation type="submission" date="2024-07" db="EMBL/GenBank/DDBJ databases">
        <authorList>
            <person name="Kim Y.J."/>
            <person name="Jeong J.Y."/>
        </authorList>
    </citation>
    <scope>NUCLEOTIDE SEQUENCE</scope>
    <source>
        <strain evidence="4">GIHE-MW2</strain>
    </source>
</reference>
<evidence type="ECO:0008006" key="5">
    <source>
        <dbReference type="Google" id="ProtNLM"/>
    </source>
</evidence>
<evidence type="ECO:0000256" key="3">
    <source>
        <dbReference type="ARBA" id="ARBA00022729"/>
    </source>
</evidence>